<accession>A0A395NDB0</accession>
<evidence type="ECO:0000313" key="3">
    <source>
        <dbReference type="Proteomes" id="UP000266272"/>
    </source>
</evidence>
<organism evidence="2 3">
    <name type="scientific">Trichoderma arundinaceum</name>
    <dbReference type="NCBI Taxonomy" id="490622"/>
    <lineage>
        <taxon>Eukaryota</taxon>
        <taxon>Fungi</taxon>
        <taxon>Dikarya</taxon>
        <taxon>Ascomycota</taxon>
        <taxon>Pezizomycotina</taxon>
        <taxon>Sordariomycetes</taxon>
        <taxon>Hypocreomycetidae</taxon>
        <taxon>Hypocreales</taxon>
        <taxon>Hypocreaceae</taxon>
        <taxon>Trichoderma</taxon>
    </lineage>
</organism>
<dbReference type="EMBL" id="PXOA01000572">
    <property type="protein sequence ID" value="RFU74075.1"/>
    <property type="molecule type" value="Genomic_DNA"/>
</dbReference>
<gene>
    <name evidence="2" type="ORF">TARUN_8175</name>
</gene>
<feature type="compositionally biased region" description="Low complexity" evidence="1">
    <location>
        <begin position="39"/>
        <end position="48"/>
    </location>
</feature>
<sequence length="93" mass="9951">MLEFSDIVRAPALPIIPAYERRRIPGIENRAGSNGGGTATATPASRSTFIPDHKSGGWHETIAPLRRVQLGLYTSQIRIVIGLGFLAASPTLV</sequence>
<keyword evidence="3" id="KW-1185">Reference proteome</keyword>
<reference evidence="2 3" key="1">
    <citation type="journal article" date="2018" name="PLoS Pathog.">
        <title>Evolution of structural diversity of trichothecenes, a family of toxins produced by plant pathogenic and entomopathogenic fungi.</title>
        <authorList>
            <person name="Proctor R.H."/>
            <person name="McCormick S.P."/>
            <person name="Kim H.S."/>
            <person name="Cardoza R.E."/>
            <person name="Stanley A.M."/>
            <person name="Lindo L."/>
            <person name="Kelly A."/>
            <person name="Brown D.W."/>
            <person name="Lee T."/>
            <person name="Vaughan M.M."/>
            <person name="Alexander N.J."/>
            <person name="Busman M."/>
            <person name="Gutierrez S."/>
        </authorList>
    </citation>
    <scope>NUCLEOTIDE SEQUENCE [LARGE SCALE GENOMIC DNA]</scope>
    <source>
        <strain evidence="2 3">IBT 40837</strain>
    </source>
</reference>
<evidence type="ECO:0000256" key="1">
    <source>
        <dbReference type="SAM" id="MobiDB-lite"/>
    </source>
</evidence>
<dbReference type="AlphaFoldDB" id="A0A395NDB0"/>
<feature type="region of interest" description="Disordered" evidence="1">
    <location>
        <begin position="27"/>
        <end position="55"/>
    </location>
</feature>
<comment type="caution">
    <text evidence="2">The sequence shown here is derived from an EMBL/GenBank/DDBJ whole genome shotgun (WGS) entry which is preliminary data.</text>
</comment>
<protein>
    <submittedName>
        <fullName evidence="2">Uncharacterized protein</fullName>
    </submittedName>
</protein>
<name>A0A395NDB0_TRIAR</name>
<dbReference type="Proteomes" id="UP000266272">
    <property type="component" value="Unassembled WGS sequence"/>
</dbReference>
<evidence type="ECO:0000313" key="2">
    <source>
        <dbReference type="EMBL" id="RFU74075.1"/>
    </source>
</evidence>
<proteinExistence type="predicted"/>